<feature type="region of interest" description="Disordered" evidence="1">
    <location>
        <begin position="162"/>
        <end position="194"/>
    </location>
</feature>
<name>A0A9Q0XWD6_9SAUR</name>
<evidence type="ECO:0000313" key="2">
    <source>
        <dbReference type="EMBL" id="KAJ7332088.1"/>
    </source>
</evidence>
<evidence type="ECO:0000256" key="1">
    <source>
        <dbReference type="SAM" id="MobiDB-lite"/>
    </source>
</evidence>
<sequence>FMMLSLGPCSISAHVLSEAGSFPAGGSTELDSNPQRCALALPEEEAWRKHQLGFMYSTQSCNLLEPDTSTDPLVSRTASFDALYELHSQERDSSLGLDGSSTFDVGQSQLIPVSPEVIKRRRGGLIEQRDIIKAHEAHKMQSTPQARRKEWEMARFGEAMAGRLGSGDGAAEQNRNRQGPPAPSAGGTPVAYKQTKAQRARTMALYNPIPVRQNCFTVNRSLFIFGEDNIVRKYAKKLIDWPYPFVPRHPFPILSPPPTHTHTKLIPHLMSRIALAGSAAPWAKCHHCQWKSLNTVLPMNELPRAEKEHLNQWELKLTVATCSIFFMN</sequence>
<keyword evidence="3" id="KW-1185">Reference proteome</keyword>
<proteinExistence type="predicted"/>
<dbReference type="EMBL" id="JAPFRF010000005">
    <property type="protein sequence ID" value="KAJ7332088.1"/>
    <property type="molecule type" value="Genomic_DNA"/>
</dbReference>
<accession>A0A9Q0XWD6</accession>
<dbReference type="Proteomes" id="UP001142489">
    <property type="component" value="Unassembled WGS sequence"/>
</dbReference>
<evidence type="ECO:0000313" key="3">
    <source>
        <dbReference type="Proteomes" id="UP001142489"/>
    </source>
</evidence>
<feature type="non-terminal residue" evidence="2">
    <location>
        <position position="328"/>
    </location>
</feature>
<organism evidence="2 3">
    <name type="scientific">Phrynocephalus forsythii</name>
    <dbReference type="NCBI Taxonomy" id="171643"/>
    <lineage>
        <taxon>Eukaryota</taxon>
        <taxon>Metazoa</taxon>
        <taxon>Chordata</taxon>
        <taxon>Craniata</taxon>
        <taxon>Vertebrata</taxon>
        <taxon>Euteleostomi</taxon>
        <taxon>Lepidosauria</taxon>
        <taxon>Squamata</taxon>
        <taxon>Bifurcata</taxon>
        <taxon>Unidentata</taxon>
        <taxon>Episquamata</taxon>
        <taxon>Toxicofera</taxon>
        <taxon>Iguania</taxon>
        <taxon>Acrodonta</taxon>
        <taxon>Agamidae</taxon>
        <taxon>Agaminae</taxon>
        <taxon>Phrynocephalus</taxon>
    </lineage>
</organism>
<gene>
    <name evidence="2" type="ORF">JRQ81_014268</name>
</gene>
<protein>
    <recommendedName>
        <fullName evidence="4">Voltage-dependent R-type calcium channel subunit alpha-1E</fullName>
    </recommendedName>
</protein>
<evidence type="ECO:0008006" key="4">
    <source>
        <dbReference type="Google" id="ProtNLM"/>
    </source>
</evidence>
<reference evidence="2" key="1">
    <citation type="journal article" date="2023" name="DNA Res.">
        <title>Chromosome-level genome assembly of Phrynocephalus forsythii using third-generation DNA sequencing and Hi-C analysis.</title>
        <authorList>
            <person name="Qi Y."/>
            <person name="Zhao W."/>
            <person name="Zhao Y."/>
            <person name="Niu C."/>
            <person name="Cao S."/>
            <person name="Zhang Y."/>
        </authorList>
    </citation>
    <scope>NUCLEOTIDE SEQUENCE</scope>
    <source>
        <tissue evidence="2">Muscle</tissue>
    </source>
</reference>
<dbReference type="OrthoDB" id="431720at2759"/>
<comment type="caution">
    <text evidence="2">The sequence shown here is derived from an EMBL/GenBank/DDBJ whole genome shotgun (WGS) entry which is preliminary data.</text>
</comment>
<dbReference type="AlphaFoldDB" id="A0A9Q0XWD6"/>